<evidence type="ECO:0000313" key="1">
    <source>
        <dbReference type="EMBL" id="ALA06612.1"/>
    </source>
</evidence>
<accession>A0A0K2CM57</accession>
<organism evidence="1 2">
    <name type="scientific">Mycobacterium phage Lumos</name>
    <dbReference type="NCBI Taxonomy" id="1701852"/>
    <lineage>
        <taxon>Viruses</taxon>
        <taxon>Duplodnaviria</taxon>
        <taxon>Heunggongvirae</taxon>
        <taxon>Uroviricota</taxon>
        <taxon>Caudoviricetes</taxon>
        <taxon>Vilmaviridae</taxon>
        <taxon>Lclasvirinae</taxon>
        <taxon>Lumosvirus</taxon>
        <taxon>Lumosvirus lumos</taxon>
    </lineage>
</organism>
<protein>
    <submittedName>
        <fullName evidence="1">Uncharacterized protein</fullName>
    </submittedName>
</protein>
<dbReference type="EMBL" id="KT372003">
    <property type="protein sequence ID" value="ALA06612.1"/>
    <property type="molecule type" value="Genomic_DNA"/>
</dbReference>
<dbReference type="Proteomes" id="UP000223849">
    <property type="component" value="Segment"/>
</dbReference>
<gene>
    <name evidence="1" type="ORF">SEA_LUMOS_97</name>
</gene>
<name>A0A0K2CM57_9CAUD</name>
<proteinExistence type="predicted"/>
<keyword evidence="2" id="KW-1185">Reference proteome</keyword>
<sequence length="80" mass="8958">MAAGKEVTPKDAENTEKLRQYWLVGNGSHVIRWGAPGDFSRCVVAVGRFMKDPEGYCANLHHRALGYWPATHAKMEREGT</sequence>
<evidence type="ECO:0000313" key="2">
    <source>
        <dbReference type="Proteomes" id="UP000223849"/>
    </source>
</evidence>
<reference evidence="1 2" key="1">
    <citation type="submission" date="2015-08" db="EMBL/GenBank/DDBJ databases">
        <authorList>
            <person name="Davis N."/>
            <person name="Domingos A."/>
            <person name="Holland C."/>
            <person name="Houk L.J."/>
            <person name="Hueter N."/>
            <person name="Molina L."/>
            <person name="Sontag M."/>
            <person name="Saintfleur O."/>
            <person name="Swinford C."/>
            <person name="Villalobos-Ayala K."/>
            <person name="Carroll M."/>
            <person name="Cottrell-Yongye A."/>
            <person name="D'Elia T."/>
            <person name="Delesalle V.A."/>
            <person name="Bradley K.W."/>
            <person name="Asai D.J."/>
            <person name="Bowman C.A."/>
            <person name="Russell D.A."/>
            <person name="Pope W.H."/>
            <person name="Jacobs-Sera D."/>
            <person name="Hendrix R.W."/>
            <person name="Hatfull G.F."/>
        </authorList>
    </citation>
    <scope>NUCLEOTIDE SEQUENCE [LARGE SCALE GENOMIC DNA]</scope>
</reference>